<reference evidence="2 3" key="1">
    <citation type="submission" date="2015-09" db="EMBL/GenBank/DDBJ databases">
        <authorList>
            <consortium name="Pathogen Informatics"/>
        </authorList>
    </citation>
    <scope>NUCLEOTIDE SEQUENCE [LARGE SCALE GENOMIC DNA]</scope>
    <source>
        <strain evidence="2 3">2789STDY5834911</strain>
    </source>
</reference>
<evidence type="ECO:0000313" key="2">
    <source>
        <dbReference type="EMBL" id="CUQ15637.1"/>
    </source>
</evidence>
<dbReference type="Proteomes" id="UP000095712">
    <property type="component" value="Unassembled WGS sequence"/>
</dbReference>
<sequence length="75" mass="8941">MNSNGVLNSNRFVEKLGIQMLLRNVVIYILLFTHHYPARCFGMNMPKSRDIQAKIPLPQAIWNEFWLRYCERSEQ</sequence>
<accession>A0A174U6A5</accession>
<keyword evidence="1" id="KW-0472">Membrane</keyword>
<dbReference type="EMBL" id="CZAW01000088">
    <property type="protein sequence ID" value="CUQ15637.1"/>
    <property type="molecule type" value="Genomic_DNA"/>
</dbReference>
<keyword evidence="1" id="KW-1133">Transmembrane helix</keyword>
<name>A0A174U6A5_9FIRM</name>
<proteinExistence type="predicted"/>
<dbReference type="AlphaFoldDB" id="A0A174U6A5"/>
<evidence type="ECO:0000313" key="3">
    <source>
        <dbReference type="Proteomes" id="UP000095712"/>
    </source>
</evidence>
<feature type="transmembrane region" description="Helical" evidence="1">
    <location>
        <begin position="20"/>
        <end position="38"/>
    </location>
</feature>
<gene>
    <name evidence="2" type="ORF">ERS852523_04184</name>
</gene>
<evidence type="ECO:0000256" key="1">
    <source>
        <dbReference type="SAM" id="Phobius"/>
    </source>
</evidence>
<protein>
    <submittedName>
        <fullName evidence="2">Uncharacterized protein</fullName>
    </submittedName>
</protein>
<keyword evidence="1" id="KW-0812">Transmembrane</keyword>
<organism evidence="2 3">
    <name type="scientific">Blautia wexlerae</name>
    <dbReference type="NCBI Taxonomy" id="418240"/>
    <lineage>
        <taxon>Bacteria</taxon>
        <taxon>Bacillati</taxon>
        <taxon>Bacillota</taxon>
        <taxon>Clostridia</taxon>
        <taxon>Lachnospirales</taxon>
        <taxon>Lachnospiraceae</taxon>
        <taxon>Blautia</taxon>
    </lineage>
</organism>